<dbReference type="InterPro" id="IPR012327">
    <property type="entry name" value="MeTrfase_D12"/>
</dbReference>
<dbReference type="GO" id="GO:0009007">
    <property type="term" value="F:site-specific DNA-methyltransferase (adenine-specific) activity"/>
    <property type="evidence" value="ECO:0007669"/>
    <property type="project" value="UniProtKB-EC"/>
</dbReference>
<evidence type="ECO:0000313" key="4">
    <source>
        <dbReference type="EMBL" id="MBI5248167.1"/>
    </source>
</evidence>
<dbReference type="GO" id="GO:0009307">
    <property type="term" value="P:DNA restriction-modification system"/>
    <property type="evidence" value="ECO:0007669"/>
    <property type="project" value="InterPro"/>
</dbReference>
<dbReference type="Gene3D" id="3.40.50.150">
    <property type="entry name" value="Vaccinia Virus protein VP39"/>
    <property type="match status" value="2"/>
</dbReference>
<dbReference type="PANTHER" id="PTHR30481">
    <property type="entry name" value="DNA ADENINE METHYLASE"/>
    <property type="match status" value="1"/>
</dbReference>
<dbReference type="PRINTS" id="PR00505">
    <property type="entry name" value="D12N6MTFRASE"/>
</dbReference>
<keyword evidence="3" id="KW-0949">S-adenosyl-L-methionine</keyword>
<evidence type="ECO:0000313" key="5">
    <source>
        <dbReference type="Proteomes" id="UP000807825"/>
    </source>
</evidence>
<dbReference type="GO" id="GO:0043565">
    <property type="term" value="F:sequence-specific DNA binding"/>
    <property type="evidence" value="ECO:0007669"/>
    <property type="project" value="TreeGrafter"/>
</dbReference>
<evidence type="ECO:0000256" key="1">
    <source>
        <dbReference type="ARBA" id="ARBA00022603"/>
    </source>
</evidence>
<name>A0A9D6V2V2_9BACT</name>
<keyword evidence="2" id="KW-0808">Transferase</keyword>
<organism evidence="4 5">
    <name type="scientific">Desulfomonile tiedjei</name>
    <dbReference type="NCBI Taxonomy" id="2358"/>
    <lineage>
        <taxon>Bacteria</taxon>
        <taxon>Pseudomonadati</taxon>
        <taxon>Thermodesulfobacteriota</taxon>
        <taxon>Desulfomonilia</taxon>
        <taxon>Desulfomonilales</taxon>
        <taxon>Desulfomonilaceae</taxon>
        <taxon>Desulfomonile</taxon>
    </lineage>
</organism>
<evidence type="ECO:0000256" key="3">
    <source>
        <dbReference type="ARBA" id="ARBA00022691"/>
    </source>
</evidence>
<dbReference type="AlphaFoldDB" id="A0A9D6V2V2"/>
<evidence type="ECO:0000256" key="2">
    <source>
        <dbReference type="ARBA" id="ARBA00022679"/>
    </source>
</evidence>
<dbReference type="GO" id="GO:0006298">
    <property type="term" value="P:mismatch repair"/>
    <property type="evidence" value="ECO:0007669"/>
    <property type="project" value="TreeGrafter"/>
</dbReference>
<keyword evidence="1 4" id="KW-0489">Methyltransferase</keyword>
<dbReference type="InterPro" id="IPR029063">
    <property type="entry name" value="SAM-dependent_MTases_sf"/>
</dbReference>
<gene>
    <name evidence="4" type="ORF">HY912_01620</name>
</gene>
<dbReference type="GO" id="GO:0032259">
    <property type="term" value="P:methylation"/>
    <property type="evidence" value="ECO:0007669"/>
    <property type="project" value="UniProtKB-KW"/>
</dbReference>
<dbReference type="EMBL" id="JACRDE010000048">
    <property type="protein sequence ID" value="MBI5248167.1"/>
    <property type="molecule type" value="Genomic_DNA"/>
</dbReference>
<accession>A0A9D6V2V2</accession>
<dbReference type="Pfam" id="PF02086">
    <property type="entry name" value="MethyltransfD12"/>
    <property type="match status" value="1"/>
</dbReference>
<sequence length="299" mass="34281">MNPSPLPYPGGKTRAVKHLKPLIPRDVKKVVSPFCGGCSVEIALAMSGIPVLAFDTLPKLINFWSVLREAPELLAERARLIYGEFGKDCFVRLRAVSRSFNRYNQAASYYAIKRSQFNRAESGNYAPGHRFTESSIRLLQKFQWPKLLSVSLQDFRDTLRHYLLDFLFLDPPYYLPSNLYGYRGVDWCHEEFAAQLRDHKGRFLLCYNDDPYIRSLYSDYLILEASHLWKYGANKSSEASEIFILNYEPSHEQLIAGGFDPSRVEYKPSDAVLGHRKRQIHVIGSSELVIPPEPDAINK</sequence>
<dbReference type="SUPFAM" id="SSF53335">
    <property type="entry name" value="S-adenosyl-L-methionine-dependent methyltransferases"/>
    <property type="match status" value="1"/>
</dbReference>
<dbReference type="GO" id="GO:1904047">
    <property type="term" value="F:S-adenosyl-L-methionine binding"/>
    <property type="evidence" value="ECO:0007669"/>
    <property type="project" value="TreeGrafter"/>
</dbReference>
<dbReference type="Proteomes" id="UP000807825">
    <property type="component" value="Unassembled WGS sequence"/>
</dbReference>
<proteinExistence type="predicted"/>
<reference evidence="4" key="1">
    <citation type="submission" date="2020-07" db="EMBL/GenBank/DDBJ databases">
        <title>Huge and variable diversity of episymbiotic CPR bacteria and DPANN archaea in groundwater ecosystems.</title>
        <authorList>
            <person name="He C.Y."/>
            <person name="Keren R."/>
            <person name="Whittaker M."/>
            <person name="Farag I.F."/>
            <person name="Doudna J."/>
            <person name="Cate J.H.D."/>
            <person name="Banfield J.F."/>
        </authorList>
    </citation>
    <scope>NUCLEOTIDE SEQUENCE</scope>
    <source>
        <strain evidence="4">NC_groundwater_1664_Pr3_B-0.1um_52_9</strain>
    </source>
</reference>
<protein>
    <submittedName>
        <fullName evidence="4">DNA adenine methylase</fullName>
    </submittedName>
</protein>
<comment type="caution">
    <text evidence="4">The sequence shown here is derived from an EMBL/GenBank/DDBJ whole genome shotgun (WGS) entry which is preliminary data.</text>
</comment>